<feature type="compositionally biased region" description="Polar residues" evidence="7">
    <location>
        <begin position="132"/>
        <end position="148"/>
    </location>
</feature>
<organism evidence="9 10">
    <name type="scientific">Lentinula raphanica</name>
    <dbReference type="NCBI Taxonomy" id="153919"/>
    <lineage>
        <taxon>Eukaryota</taxon>
        <taxon>Fungi</taxon>
        <taxon>Dikarya</taxon>
        <taxon>Basidiomycota</taxon>
        <taxon>Agaricomycotina</taxon>
        <taxon>Agaricomycetes</taxon>
        <taxon>Agaricomycetidae</taxon>
        <taxon>Agaricales</taxon>
        <taxon>Marasmiineae</taxon>
        <taxon>Omphalotaceae</taxon>
        <taxon>Lentinula</taxon>
    </lineage>
</organism>
<dbReference type="InterPro" id="IPR050164">
    <property type="entry name" value="Peptidase_C19"/>
</dbReference>
<comment type="caution">
    <text evidence="9">The sequence shown here is derived from an EMBL/GenBank/DDBJ whole genome shotgun (WGS) entry which is preliminary data.</text>
</comment>
<evidence type="ECO:0000256" key="5">
    <source>
        <dbReference type="ARBA" id="ARBA00022801"/>
    </source>
</evidence>
<feature type="compositionally biased region" description="Low complexity" evidence="7">
    <location>
        <begin position="390"/>
        <end position="418"/>
    </location>
</feature>
<evidence type="ECO:0000256" key="7">
    <source>
        <dbReference type="SAM" id="MobiDB-lite"/>
    </source>
</evidence>
<feature type="compositionally biased region" description="Low complexity" evidence="7">
    <location>
        <begin position="607"/>
        <end position="630"/>
    </location>
</feature>
<feature type="compositionally biased region" description="Polar residues" evidence="7">
    <location>
        <begin position="225"/>
        <end position="234"/>
    </location>
</feature>
<evidence type="ECO:0000259" key="8">
    <source>
        <dbReference type="PROSITE" id="PS50235"/>
    </source>
</evidence>
<dbReference type="CDD" id="cd02257">
    <property type="entry name" value="Peptidase_C19"/>
    <property type="match status" value="1"/>
</dbReference>
<feature type="compositionally biased region" description="Low complexity" evidence="7">
    <location>
        <begin position="352"/>
        <end position="382"/>
    </location>
</feature>
<dbReference type="PROSITE" id="PS00972">
    <property type="entry name" value="USP_1"/>
    <property type="match status" value="1"/>
</dbReference>
<dbReference type="GO" id="GO:0005634">
    <property type="term" value="C:nucleus"/>
    <property type="evidence" value="ECO:0007669"/>
    <property type="project" value="TreeGrafter"/>
</dbReference>
<keyword evidence="6" id="KW-0788">Thiol protease</keyword>
<feature type="region of interest" description="Disordered" evidence="7">
    <location>
        <begin position="843"/>
        <end position="880"/>
    </location>
</feature>
<feature type="region of interest" description="Disordered" evidence="7">
    <location>
        <begin position="225"/>
        <end position="291"/>
    </location>
</feature>
<keyword evidence="4" id="KW-0833">Ubl conjugation pathway</keyword>
<dbReference type="Pfam" id="PF00443">
    <property type="entry name" value="UCH"/>
    <property type="match status" value="1"/>
</dbReference>
<feature type="domain" description="USP" evidence="8">
    <location>
        <begin position="532"/>
        <end position="1043"/>
    </location>
</feature>
<dbReference type="GO" id="GO:0006508">
    <property type="term" value="P:proteolysis"/>
    <property type="evidence" value="ECO:0007669"/>
    <property type="project" value="UniProtKB-KW"/>
</dbReference>
<evidence type="ECO:0000313" key="10">
    <source>
        <dbReference type="Proteomes" id="UP001163846"/>
    </source>
</evidence>
<dbReference type="InterPro" id="IPR038765">
    <property type="entry name" value="Papain-like_cys_pep_sf"/>
</dbReference>
<sequence>MDRTTTRTSFAHVLNAPNGQIHSYPHPQPQPQPQPHPQLQPQPQPFSQIHPQTQSHPHPHSQAQTQPYPHTKYTAAPSYPSYASQASYATHASYPSHTEPPSIPNGHIYPSPLQASPALASGSHPNPIPNGHSLTVSHSQSVHSNGVNHTHELGHEHHEQHDSNSKIPDANEASSAWFRPWEGWKGHYDEDEDEDLKRYSKPQPSTSSNVMNGFAIVGDSEATFTSSTSRSIPDTSASSPSLPSTSASSPSLPSTPTTPTTPISKIHPTFKPSPPYPYPIRKTRTNDPRHAPGLAFSRVLFDLPEGDFASSVQSGADGSKDSKETTEATETTESKEIIETRSSTSTPPPPTSHSVTTETESGTIFVGSTSSSKHSRPSTPARSPSPTPSLTPTAIPSQSSITSVSAPAPASTSTPPVAKKSWASLLRSSSPSSPSSASASPSSPSSSTSPSTGGRQRLRTSSLVGTSVPGSSSTSTSNSELDKKRRELSALLSSRVSLTSSASSNGSSSGNATGTTGPMALGMEGISKMHPRGLINTGNMCFANSVLQMLIYTPEFAVLVGALGRIGRSAGDVGGGGGGIGQIAGIETPLVDATVEFLGLHQEQQASLSSSSSTPSSTSSSTANSSSSSTHDPFCPFIPSPIYTALKSKPQFDHMPMNGAQQEDAEEFLGFFLDGLEEELGKLKVALDVGKGKGKEREVSERQRYEEGAEEIQQQADSEDGWVQVGKNNHTTTVLAHTSSSHSSPSPLTHIFTGHFRSTIRIRGHKEDRATLEEWRSLRLDIQSPGIHSIQDALAGLAQPQTLNLTTPQKQEVEASQQVLIESLPPVLVVQLKRFQYVPASTLTSHDRNEDEDERGNHGTSSSSTSTSIGVNGGSSVGGTGGANGAGGMGVSGAGIGSVIKITKQITFGPELVVGTDVLSVKARAEAGLILGNRGAIGGSVGVKSAGGGAWGNARGVRYKLFGVIYHHGLSAEGGHYTIDVLHPLPSLSSSPSSLSSSTSSWIHIDDDLVTPISPADVFSLSPSAGYTMTNGRCPYLLFYHRM</sequence>
<dbReference type="PROSITE" id="PS50235">
    <property type="entry name" value="USP_3"/>
    <property type="match status" value="1"/>
</dbReference>
<evidence type="ECO:0000256" key="3">
    <source>
        <dbReference type="ARBA" id="ARBA00022670"/>
    </source>
</evidence>
<protein>
    <recommendedName>
        <fullName evidence="2">ubiquitinyl hydrolase 1</fullName>
        <ecNumber evidence="2">3.4.19.12</ecNumber>
    </recommendedName>
</protein>
<evidence type="ECO:0000256" key="6">
    <source>
        <dbReference type="ARBA" id="ARBA00022807"/>
    </source>
</evidence>
<dbReference type="EC" id="3.4.19.12" evidence="2"/>
<dbReference type="Gene3D" id="3.90.70.10">
    <property type="entry name" value="Cysteine proteinases"/>
    <property type="match status" value="1"/>
</dbReference>
<evidence type="ECO:0000313" key="9">
    <source>
        <dbReference type="EMBL" id="KAJ3839538.1"/>
    </source>
</evidence>
<dbReference type="InterPro" id="IPR028889">
    <property type="entry name" value="USP"/>
</dbReference>
<reference evidence="9" key="1">
    <citation type="submission" date="2022-08" db="EMBL/GenBank/DDBJ databases">
        <authorList>
            <consortium name="DOE Joint Genome Institute"/>
            <person name="Min B."/>
            <person name="Riley R."/>
            <person name="Sierra-Patev S."/>
            <person name="Naranjo-Ortiz M."/>
            <person name="Looney B."/>
            <person name="Konkel Z."/>
            <person name="Slot J.C."/>
            <person name="Sakamoto Y."/>
            <person name="Steenwyk J.L."/>
            <person name="Rokas A."/>
            <person name="Carro J."/>
            <person name="Camarero S."/>
            <person name="Ferreira P."/>
            <person name="Molpeceres G."/>
            <person name="Ruiz-Duenas F.J."/>
            <person name="Serrano A."/>
            <person name="Henrissat B."/>
            <person name="Drula E."/>
            <person name="Hughes K.W."/>
            <person name="Mata J.L."/>
            <person name="Ishikawa N.K."/>
            <person name="Vargas-Isla R."/>
            <person name="Ushijima S."/>
            <person name="Smith C.A."/>
            <person name="Ahrendt S."/>
            <person name="Andreopoulos W."/>
            <person name="He G."/>
            <person name="Labutti K."/>
            <person name="Lipzen A."/>
            <person name="Ng V."/>
            <person name="Sandor L."/>
            <person name="Barry K."/>
            <person name="Martinez A.T."/>
            <person name="Xiao Y."/>
            <person name="Gibbons J.G."/>
            <person name="Terashima K."/>
            <person name="Hibbett D.S."/>
            <person name="Grigoriev I.V."/>
        </authorList>
    </citation>
    <scope>NUCLEOTIDE SEQUENCE</scope>
    <source>
        <strain evidence="9">TFB9207</strain>
    </source>
</reference>
<name>A0AA38PAX4_9AGAR</name>
<dbReference type="InterPro" id="IPR018200">
    <property type="entry name" value="USP_CS"/>
</dbReference>
<feature type="region of interest" description="Disordered" evidence="7">
    <location>
        <begin position="1"/>
        <end position="77"/>
    </location>
</feature>
<dbReference type="Proteomes" id="UP001163846">
    <property type="component" value="Unassembled WGS sequence"/>
</dbReference>
<feature type="compositionally biased region" description="Basic and acidic residues" evidence="7">
    <location>
        <begin position="318"/>
        <end position="339"/>
    </location>
</feature>
<keyword evidence="10" id="KW-1185">Reference proteome</keyword>
<dbReference type="SUPFAM" id="SSF54001">
    <property type="entry name" value="Cysteine proteinases"/>
    <property type="match status" value="1"/>
</dbReference>
<keyword evidence="3" id="KW-0645">Protease</keyword>
<evidence type="ECO:0000256" key="2">
    <source>
        <dbReference type="ARBA" id="ARBA00012759"/>
    </source>
</evidence>
<feature type="compositionally biased region" description="Low complexity" evidence="7">
    <location>
        <begin position="460"/>
        <end position="479"/>
    </location>
</feature>
<gene>
    <name evidence="9" type="ORF">F5878DRAFT_114857</name>
</gene>
<dbReference type="InterPro" id="IPR001394">
    <property type="entry name" value="Peptidase_C19_UCH"/>
</dbReference>
<dbReference type="GO" id="GO:0004843">
    <property type="term" value="F:cysteine-type deubiquitinase activity"/>
    <property type="evidence" value="ECO:0007669"/>
    <property type="project" value="UniProtKB-EC"/>
</dbReference>
<feature type="compositionally biased region" description="Gly residues" evidence="7">
    <location>
        <begin position="871"/>
        <end position="880"/>
    </location>
</feature>
<feature type="region of interest" description="Disordered" evidence="7">
    <location>
        <begin position="499"/>
        <end position="524"/>
    </location>
</feature>
<evidence type="ECO:0000256" key="1">
    <source>
        <dbReference type="ARBA" id="ARBA00000707"/>
    </source>
</evidence>
<dbReference type="EMBL" id="MU806122">
    <property type="protein sequence ID" value="KAJ3839538.1"/>
    <property type="molecule type" value="Genomic_DNA"/>
</dbReference>
<dbReference type="GO" id="GO:0005829">
    <property type="term" value="C:cytosol"/>
    <property type="evidence" value="ECO:0007669"/>
    <property type="project" value="TreeGrafter"/>
</dbReference>
<accession>A0AA38PAX4</accession>
<dbReference type="AlphaFoldDB" id="A0AA38PAX4"/>
<dbReference type="GO" id="GO:0016579">
    <property type="term" value="P:protein deubiquitination"/>
    <property type="evidence" value="ECO:0007669"/>
    <property type="project" value="InterPro"/>
</dbReference>
<dbReference type="PANTHER" id="PTHR24006">
    <property type="entry name" value="UBIQUITIN CARBOXYL-TERMINAL HYDROLASE"/>
    <property type="match status" value="1"/>
</dbReference>
<feature type="compositionally biased region" description="Low complexity" evidence="7">
    <location>
        <begin position="45"/>
        <end position="77"/>
    </location>
</feature>
<feature type="region of interest" description="Disordered" evidence="7">
    <location>
        <begin position="90"/>
        <end position="149"/>
    </location>
</feature>
<keyword evidence="5" id="KW-0378">Hydrolase</keyword>
<feature type="compositionally biased region" description="Low complexity" evidence="7">
    <location>
        <begin position="499"/>
        <end position="517"/>
    </location>
</feature>
<proteinExistence type="predicted"/>
<evidence type="ECO:0000256" key="4">
    <source>
        <dbReference type="ARBA" id="ARBA00022786"/>
    </source>
</evidence>
<feature type="compositionally biased region" description="Low complexity" evidence="7">
    <location>
        <begin position="428"/>
        <end position="452"/>
    </location>
</feature>
<feature type="compositionally biased region" description="Low complexity" evidence="7">
    <location>
        <begin position="858"/>
        <end position="870"/>
    </location>
</feature>
<comment type="catalytic activity">
    <reaction evidence="1">
        <text>Thiol-dependent hydrolysis of ester, thioester, amide, peptide and isopeptide bonds formed by the C-terminal Gly of ubiquitin (a 76-residue protein attached to proteins as an intracellular targeting signal).</text>
        <dbReference type="EC" id="3.4.19.12"/>
    </reaction>
</comment>
<dbReference type="PANTHER" id="PTHR24006:SF687">
    <property type="entry name" value="UBIQUITIN CARBOXYL-TERMINAL HYDROLASE 10"/>
    <property type="match status" value="1"/>
</dbReference>
<feature type="compositionally biased region" description="Pro residues" evidence="7">
    <location>
        <begin position="26"/>
        <end position="44"/>
    </location>
</feature>
<feature type="region of interest" description="Disordered" evidence="7">
    <location>
        <begin position="310"/>
        <end position="484"/>
    </location>
</feature>
<feature type="compositionally biased region" description="Low complexity" evidence="7">
    <location>
        <begin position="235"/>
        <end position="262"/>
    </location>
</feature>
<feature type="region of interest" description="Disordered" evidence="7">
    <location>
        <begin position="606"/>
        <end position="632"/>
    </location>
</feature>
<dbReference type="PROSITE" id="PS00973">
    <property type="entry name" value="USP_2"/>
    <property type="match status" value="1"/>
</dbReference>